<gene>
    <name evidence="3" type="ORF">SAMN05421659_110119</name>
</gene>
<dbReference type="Pfam" id="PF13166">
    <property type="entry name" value="AAA_13"/>
    <property type="match status" value="1"/>
</dbReference>
<sequence>MKLDLTNEKLFQNNELEISKNVTFVFGKNGAGKSTLTRAIKGQGTDFDVRIFQGFENVIDESKRLNAVVLGEENSTIKKQIDELNKKIESLSSEKIKIQKCLSKPEDEKTNNYWTRYYQSKNKCDAKSKDISDFYKKSAAEIKKKKNPQISSTNFNLRNFEEDITKAEYIQDKDKKIYIQLLKSEPKEAKEVKFPNCDLKGLLVETNGLLIESVEEKIRINRLVNDPEKRLFASQGLNLHKKGDICSFCGSTIQDSVFKELESYFSTDEVKEFMGKIQKKIDEINNYYLLISQVEIVENEFYPEYLDEVLLIKNQVEEKKREYNAILKQFEKALGDKKANLFEASEELNIQLPEDFNSNIKSYSDIKEKNNENKLAEKQEQARNKLRLDVVKSILVEYEYTAKLAELEVLENQRKKDEKDLEDEKFKIIGEGGLDFQISTCRSKIAELQSKTKNEIILADNINKKLRHMVSFELKHCEDEKEKGYYQVKNIKTNETRDITQLSTGEKNIIAF</sequence>
<organism evidence="3 4">
    <name type="scientific">[Clostridium] fimetarium</name>
    <dbReference type="NCBI Taxonomy" id="99656"/>
    <lineage>
        <taxon>Bacteria</taxon>
        <taxon>Bacillati</taxon>
        <taxon>Bacillota</taxon>
        <taxon>Clostridia</taxon>
        <taxon>Lachnospirales</taxon>
        <taxon>Lachnospiraceae</taxon>
    </lineage>
</organism>
<evidence type="ECO:0000313" key="4">
    <source>
        <dbReference type="Proteomes" id="UP000199701"/>
    </source>
</evidence>
<protein>
    <submittedName>
        <fullName evidence="3">AAA domain-containing protein</fullName>
    </submittedName>
</protein>
<dbReference type="AlphaFoldDB" id="A0A1I0R1I5"/>
<proteinExistence type="predicted"/>
<accession>A0A1I0R1I5</accession>
<dbReference type="EMBL" id="FOJI01000010">
    <property type="protein sequence ID" value="SEW33480.1"/>
    <property type="molecule type" value="Genomic_DNA"/>
</dbReference>
<evidence type="ECO:0000259" key="2">
    <source>
        <dbReference type="Pfam" id="PF13166"/>
    </source>
</evidence>
<name>A0A1I0R1I5_9FIRM</name>
<keyword evidence="1" id="KW-0175">Coiled coil</keyword>
<feature type="domain" description="Protein CR006 P-loop" evidence="2">
    <location>
        <begin position="13"/>
        <end position="512"/>
    </location>
</feature>
<evidence type="ECO:0000313" key="3">
    <source>
        <dbReference type="EMBL" id="SEW33480.1"/>
    </source>
</evidence>
<feature type="coiled-coil region" evidence="1">
    <location>
        <begin position="313"/>
        <end position="427"/>
    </location>
</feature>
<dbReference type="SUPFAM" id="SSF52540">
    <property type="entry name" value="P-loop containing nucleoside triphosphate hydrolases"/>
    <property type="match status" value="1"/>
</dbReference>
<dbReference type="Proteomes" id="UP000199701">
    <property type="component" value="Unassembled WGS sequence"/>
</dbReference>
<dbReference type="InterPro" id="IPR026866">
    <property type="entry name" value="CR006_AAA"/>
</dbReference>
<dbReference type="CDD" id="cd00267">
    <property type="entry name" value="ABC_ATPase"/>
    <property type="match status" value="1"/>
</dbReference>
<evidence type="ECO:0000256" key="1">
    <source>
        <dbReference type="SAM" id="Coils"/>
    </source>
</evidence>
<reference evidence="3 4" key="1">
    <citation type="submission" date="2016-10" db="EMBL/GenBank/DDBJ databases">
        <authorList>
            <person name="de Groot N.N."/>
        </authorList>
    </citation>
    <scope>NUCLEOTIDE SEQUENCE [LARGE SCALE GENOMIC DNA]</scope>
    <source>
        <strain evidence="3 4">DSM 9179</strain>
    </source>
</reference>
<feature type="coiled-coil region" evidence="1">
    <location>
        <begin position="74"/>
        <end position="101"/>
    </location>
</feature>
<dbReference type="InterPro" id="IPR027417">
    <property type="entry name" value="P-loop_NTPase"/>
</dbReference>
<dbReference type="Gene3D" id="3.40.50.300">
    <property type="entry name" value="P-loop containing nucleotide triphosphate hydrolases"/>
    <property type="match status" value="1"/>
</dbReference>
<dbReference type="STRING" id="99656.SAMN05421659_110119"/>
<keyword evidence="4" id="KW-1185">Reference proteome</keyword>